<feature type="domain" description="FAD-binding" evidence="8">
    <location>
        <begin position="6"/>
        <end position="350"/>
    </location>
</feature>
<dbReference type="NCBIfam" id="NF004356">
    <property type="entry name" value="PRK05732.1"/>
    <property type="match status" value="1"/>
</dbReference>
<keyword evidence="7" id="KW-0503">Monooxygenase</keyword>
<evidence type="ECO:0000256" key="7">
    <source>
        <dbReference type="ARBA" id="ARBA00023033"/>
    </source>
</evidence>
<keyword evidence="4" id="KW-0285">Flavoprotein</keyword>
<proteinExistence type="inferred from homology"/>
<dbReference type="EMBL" id="AAOF01000009">
    <property type="protein sequence ID" value="EAR21354.1"/>
    <property type="molecule type" value="Genomic_DNA"/>
</dbReference>
<dbReference type="UniPathway" id="UPA00232"/>
<comment type="pathway">
    <text evidence="2">Cofactor biosynthesis; ubiquinone biosynthesis.</text>
</comment>
<dbReference type="GO" id="GO:0006744">
    <property type="term" value="P:ubiquinone biosynthetic process"/>
    <property type="evidence" value="ECO:0007669"/>
    <property type="project" value="UniProtKB-UniPathway"/>
</dbReference>
<dbReference type="InterPro" id="IPR002938">
    <property type="entry name" value="FAD-bd"/>
</dbReference>
<keyword evidence="9" id="KW-0830">Ubiquinone</keyword>
<dbReference type="PANTHER" id="PTHR43876">
    <property type="entry name" value="UBIQUINONE BIOSYNTHESIS MONOOXYGENASE COQ6, MITOCHONDRIAL"/>
    <property type="match status" value="1"/>
</dbReference>
<organism evidence="9 10">
    <name type="scientific">Nitrococcus mobilis Nb-231</name>
    <dbReference type="NCBI Taxonomy" id="314278"/>
    <lineage>
        <taxon>Bacteria</taxon>
        <taxon>Pseudomonadati</taxon>
        <taxon>Pseudomonadota</taxon>
        <taxon>Gammaproteobacteria</taxon>
        <taxon>Chromatiales</taxon>
        <taxon>Ectothiorhodospiraceae</taxon>
        <taxon>Nitrococcus</taxon>
    </lineage>
</organism>
<evidence type="ECO:0000259" key="8">
    <source>
        <dbReference type="Pfam" id="PF01494"/>
    </source>
</evidence>
<dbReference type="InterPro" id="IPR010971">
    <property type="entry name" value="UbiH/COQ6"/>
</dbReference>
<dbReference type="eggNOG" id="COG0654">
    <property type="taxonomic scope" value="Bacteria"/>
</dbReference>
<dbReference type="PRINTS" id="PR00420">
    <property type="entry name" value="RNGMNOXGNASE"/>
</dbReference>
<evidence type="ECO:0000256" key="3">
    <source>
        <dbReference type="ARBA" id="ARBA00005349"/>
    </source>
</evidence>
<dbReference type="InterPro" id="IPR051205">
    <property type="entry name" value="UbiH/COQ6_monooxygenase"/>
</dbReference>
<comment type="similarity">
    <text evidence="3">Belongs to the UbiH/COQ6 family.</text>
</comment>
<protein>
    <submittedName>
        <fullName evidence="9">Ubiquinone biosynthesis hydroxylase, UbiH/UbiF/VisC/COQ6</fullName>
    </submittedName>
</protein>
<keyword evidence="5" id="KW-0274">FAD</keyword>
<dbReference type="Gene3D" id="3.50.50.60">
    <property type="entry name" value="FAD/NAD(P)-binding domain"/>
    <property type="match status" value="2"/>
</dbReference>
<keyword evidence="10" id="KW-1185">Reference proteome</keyword>
<keyword evidence="6" id="KW-0560">Oxidoreductase</keyword>
<dbReference type="HOGENOM" id="CLU_009665_8_1_6"/>
<name>A4BS94_9GAMM</name>
<dbReference type="RefSeq" id="WP_005003373.1">
    <property type="nucleotide sequence ID" value="NZ_CH672427.1"/>
</dbReference>
<dbReference type="GO" id="GO:0008681">
    <property type="term" value="F:2-octaprenyl-6-methoxyphenol hydroxylase activity"/>
    <property type="evidence" value="ECO:0007669"/>
    <property type="project" value="InterPro"/>
</dbReference>
<evidence type="ECO:0000313" key="10">
    <source>
        <dbReference type="Proteomes" id="UP000003374"/>
    </source>
</evidence>
<evidence type="ECO:0000313" key="9">
    <source>
        <dbReference type="EMBL" id="EAR21354.1"/>
    </source>
</evidence>
<dbReference type="PANTHER" id="PTHR43876:SF8">
    <property type="entry name" value="2-OCTAPRENYL-6-METHOXYPHENOL HYDROXYLASE"/>
    <property type="match status" value="1"/>
</dbReference>
<dbReference type="STRING" id="314278.NB231_13206"/>
<dbReference type="OrthoDB" id="9769565at2"/>
<evidence type="ECO:0000256" key="5">
    <source>
        <dbReference type="ARBA" id="ARBA00022827"/>
    </source>
</evidence>
<dbReference type="Pfam" id="PF01494">
    <property type="entry name" value="FAD_binding_3"/>
    <property type="match status" value="1"/>
</dbReference>
<dbReference type="AlphaFoldDB" id="A4BS94"/>
<dbReference type="GO" id="GO:0071949">
    <property type="term" value="F:FAD binding"/>
    <property type="evidence" value="ECO:0007669"/>
    <property type="project" value="InterPro"/>
</dbReference>
<evidence type="ECO:0000256" key="2">
    <source>
        <dbReference type="ARBA" id="ARBA00004749"/>
    </source>
</evidence>
<sequence length="417" mass="44872">MSAALDYEVIIVGGGLVGASLACALATADVRAAVIEAFPPEVDAQPSFDERQIALAPATRRIFEALGLWPAIAVEATPIREIHVSEQGGFGITRMSAVEEGLDALGHILPSRRIGATLFERLRARPEITLYCPAKAQDVTVDATAATVRIESEQGMRSLRAPLLAVCDGARSSIRERLGIRLRERSYQQVAVIANVTPERNPEGRAYERFLAGGPLGVLPAAGGGCAVIWTVPAAAAEAVLKLDESEFLARLQAAFGYRLGRFLAAGKRSAYPLAVLVAERCAAQRALVIGNAAHTLHPVAGQGFNLALRDVAVLAELVTDTLEAGGDPGEPRLLERYQRLRRVDYQRTLAFTDGIVRLFSNRLPGLTLARNLGLLLLDLFPGSRQVLMRQAMGRSGWLPRLARGLPLNRTGRRTRG</sequence>
<reference evidence="9 10" key="1">
    <citation type="submission" date="2006-02" db="EMBL/GenBank/DDBJ databases">
        <authorList>
            <person name="Waterbury J."/>
            <person name="Ferriera S."/>
            <person name="Johnson J."/>
            <person name="Kravitz S."/>
            <person name="Halpern A."/>
            <person name="Remington K."/>
            <person name="Beeson K."/>
            <person name="Tran B."/>
            <person name="Rogers Y.-H."/>
            <person name="Friedman R."/>
            <person name="Venter J.C."/>
        </authorList>
    </citation>
    <scope>NUCLEOTIDE SEQUENCE [LARGE SCALE GENOMIC DNA]</scope>
    <source>
        <strain evidence="9 10">Nb-231</strain>
    </source>
</reference>
<dbReference type="InterPro" id="IPR011295">
    <property type="entry name" value="UbiH"/>
</dbReference>
<dbReference type="InterPro" id="IPR036188">
    <property type="entry name" value="FAD/NAD-bd_sf"/>
</dbReference>
<evidence type="ECO:0000256" key="1">
    <source>
        <dbReference type="ARBA" id="ARBA00001974"/>
    </source>
</evidence>
<comment type="caution">
    <text evidence="9">The sequence shown here is derived from an EMBL/GenBank/DDBJ whole genome shotgun (WGS) entry which is preliminary data.</text>
</comment>
<comment type="cofactor">
    <cofactor evidence="1">
        <name>FAD</name>
        <dbReference type="ChEBI" id="CHEBI:57692"/>
    </cofactor>
</comment>
<dbReference type="NCBIfam" id="TIGR01984">
    <property type="entry name" value="UbiH"/>
    <property type="match status" value="1"/>
</dbReference>
<dbReference type="NCBIfam" id="TIGR01988">
    <property type="entry name" value="Ubi-OHases"/>
    <property type="match status" value="1"/>
</dbReference>
<gene>
    <name evidence="9" type="ORF">NB231_13206</name>
</gene>
<accession>A4BS94</accession>
<evidence type="ECO:0000256" key="4">
    <source>
        <dbReference type="ARBA" id="ARBA00022630"/>
    </source>
</evidence>
<dbReference type="SUPFAM" id="SSF51905">
    <property type="entry name" value="FAD/NAD(P)-binding domain"/>
    <property type="match status" value="1"/>
</dbReference>
<evidence type="ECO:0000256" key="6">
    <source>
        <dbReference type="ARBA" id="ARBA00023002"/>
    </source>
</evidence>
<dbReference type="Proteomes" id="UP000003374">
    <property type="component" value="Unassembled WGS sequence"/>
</dbReference>